<organism evidence="2 3">
    <name type="scientific">Candidatus Magasanikbacteria bacterium RIFCSPHIGHO2_02_FULL_45_10</name>
    <dbReference type="NCBI Taxonomy" id="1798679"/>
    <lineage>
        <taxon>Bacteria</taxon>
        <taxon>Candidatus Magasanikiibacteriota</taxon>
    </lineage>
</organism>
<dbReference type="InterPro" id="IPR000477">
    <property type="entry name" value="RT_dom"/>
</dbReference>
<evidence type="ECO:0000259" key="1">
    <source>
        <dbReference type="PROSITE" id="PS50878"/>
    </source>
</evidence>
<comment type="caution">
    <text evidence="2">The sequence shown here is derived from an EMBL/GenBank/DDBJ whole genome shotgun (WGS) entry which is preliminary data.</text>
</comment>
<sequence length="122" mass="14336">MVHSIKPISYLRYGDDFIVFGKNRAVVEEWRLMIIDFLLHSLGLAINRKNGIIVPTKAGLYFLGVHIFPTRRRLKKRNWRRVNERLTTHNLGSYFGLVAQHGTSQQRKDFQWLVLNKVSTEK</sequence>
<gene>
    <name evidence="2" type="ORF">A3D53_02210</name>
</gene>
<feature type="domain" description="Reverse transcriptase" evidence="1">
    <location>
        <begin position="1"/>
        <end position="67"/>
    </location>
</feature>
<name>A0A1F6MAN0_9BACT</name>
<accession>A0A1F6MAN0</accession>
<protein>
    <recommendedName>
        <fullName evidence="1">Reverse transcriptase domain-containing protein</fullName>
    </recommendedName>
</protein>
<dbReference type="SUPFAM" id="SSF56672">
    <property type="entry name" value="DNA/RNA polymerases"/>
    <property type="match status" value="1"/>
</dbReference>
<dbReference type="AlphaFoldDB" id="A0A1F6MAN0"/>
<dbReference type="EMBL" id="MFQA01000034">
    <property type="protein sequence ID" value="OGH68669.1"/>
    <property type="molecule type" value="Genomic_DNA"/>
</dbReference>
<dbReference type="InterPro" id="IPR043502">
    <property type="entry name" value="DNA/RNA_pol_sf"/>
</dbReference>
<reference evidence="2 3" key="1">
    <citation type="journal article" date="2016" name="Nat. Commun.">
        <title>Thousands of microbial genomes shed light on interconnected biogeochemical processes in an aquifer system.</title>
        <authorList>
            <person name="Anantharaman K."/>
            <person name="Brown C.T."/>
            <person name="Hug L.A."/>
            <person name="Sharon I."/>
            <person name="Castelle C.J."/>
            <person name="Probst A.J."/>
            <person name="Thomas B.C."/>
            <person name="Singh A."/>
            <person name="Wilkins M.J."/>
            <person name="Karaoz U."/>
            <person name="Brodie E.L."/>
            <person name="Williams K.H."/>
            <person name="Hubbard S.S."/>
            <person name="Banfield J.F."/>
        </authorList>
    </citation>
    <scope>NUCLEOTIDE SEQUENCE [LARGE SCALE GENOMIC DNA]</scope>
</reference>
<proteinExistence type="predicted"/>
<dbReference type="PROSITE" id="PS50878">
    <property type="entry name" value="RT_POL"/>
    <property type="match status" value="1"/>
</dbReference>
<dbReference type="Proteomes" id="UP000176413">
    <property type="component" value="Unassembled WGS sequence"/>
</dbReference>
<evidence type="ECO:0000313" key="3">
    <source>
        <dbReference type="Proteomes" id="UP000176413"/>
    </source>
</evidence>
<evidence type="ECO:0000313" key="2">
    <source>
        <dbReference type="EMBL" id="OGH68669.1"/>
    </source>
</evidence>